<keyword evidence="1" id="KW-0805">Transcription regulation</keyword>
<feature type="domain" description="Myb-like" evidence="6">
    <location>
        <begin position="180"/>
        <end position="226"/>
    </location>
</feature>
<feature type="compositionally biased region" description="Polar residues" evidence="5">
    <location>
        <begin position="587"/>
        <end position="616"/>
    </location>
</feature>
<dbReference type="InterPro" id="IPR009057">
    <property type="entry name" value="Homeodomain-like_sf"/>
</dbReference>
<sequence>MDSCSGVSEEPSDLVQKVVQANKDHQYALKVYTERLEAELESVDRLLALADQSDEEPDVDAPGNAVIPESVKALGPFSPDALLEDSPFWEDAERRHKYLRNTIIHPMKAPELDALSESVKAEIHRTQARASQKLSHQPAATEADSDVDWDRVATRVSSCGPGDVQRTAAECKIRWRGSAHPQWNHASWTQQETSRVRELVGNLKEGEVDWVDIANKLGTGRTPVDCMRHAVPRQVHNWTIESDSRLSTAVELYGTANWMLVARMVSDDATASQCQNRYMRTLDPLLKKGAWTEQEDLQLRRAVEVFGHAWSDVCTFVAGRTSDQCRDRWQDFLNPTVTRTKWTEAEDQALYNAIEQVGEGKWKEVSRLMNGRTDSMCRNRYVTLMKRKQKDSSTSLSPTPSDIPTTPSQSSAISPLPLNEDGTASSAAAPIQTALQPKRKARGKSTLRNETTATISDEASASSSAVPSTDPEGHGVLLSAAAPAITEPQPATEPPKKAPGRGRKRAAQPSLEEPLAKKRRAVVKAAQQDTASADPPASQESVPLALDKPAPKRPKPTPRAKAKTKDPPVVESSPASPPGESASQPSVALSGSVPTANDNASLPVESGSSTRRTSAIKSKAGRKSATVATPARKSARLAGKSGAIAPEIEPLLAEPTGSASLPEPEGSHELELGSPLSSPPDSP</sequence>
<feature type="domain" description="Myb-like" evidence="6">
    <location>
        <begin position="283"/>
        <end position="333"/>
    </location>
</feature>
<feature type="domain" description="HTH myb-type" evidence="7">
    <location>
        <begin position="339"/>
        <end position="389"/>
    </location>
</feature>
<dbReference type="OrthoDB" id="2143914at2759"/>
<dbReference type="Proteomes" id="UP000292702">
    <property type="component" value="Unassembled WGS sequence"/>
</dbReference>
<comment type="caution">
    <text evidence="8">The sequence shown here is derived from an EMBL/GenBank/DDBJ whole genome shotgun (WGS) entry which is preliminary data.</text>
</comment>
<dbReference type="AlphaFoldDB" id="A0A4R0RUU8"/>
<dbReference type="Gene3D" id="1.10.10.60">
    <property type="entry name" value="Homeodomain-like"/>
    <property type="match status" value="4"/>
</dbReference>
<dbReference type="GO" id="GO:0000978">
    <property type="term" value="F:RNA polymerase II cis-regulatory region sequence-specific DNA binding"/>
    <property type="evidence" value="ECO:0007669"/>
    <property type="project" value="TreeGrafter"/>
</dbReference>
<evidence type="ECO:0000259" key="7">
    <source>
        <dbReference type="PROSITE" id="PS51294"/>
    </source>
</evidence>
<evidence type="ECO:0000256" key="1">
    <source>
        <dbReference type="ARBA" id="ARBA00023015"/>
    </source>
</evidence>
<keyword evidence="9" id="KW-1185">Reference proteome</keyword>
<keyword evidence="4" id="KW-0539">Nucleus</keyword>
<evidence type="ECO:0000256" key="5">
    <source>
        <dbReference type="SAM" id="MobiDB-lite"/>
    </source>
</evidence>
<evidence type="ECO:0000259" key="6">
    <source>
        <dbReference type="PROSITE" id="PS50090"/>
    </source>
</evidence>
<dbReference type="CDD" id="cd00167">
    <property type="entry name" value="SANT"/>
    <property type="match status" value="4"/>
</dbReference>
<feature type="region of interest" description="Disordered" evidence="5">
    <location>
        <begin position="387"/>
        <end position="683"/>
    </location>
</feature>
<evidence type="ECO:0000256" key="3">
    <source>
        <dbReference type="ARBA" id="ARBA00023163"/>
    </source>
</evidence>
<evidence type="ECO:0000256" key="2">
    <source>
        <dbReference type="ARBA" id="ARBA00023125"/>
    </source>
</evidence>
<feature type="domain" description="Myb-like" evidence="6">
    <location>
        <begin position="237"/>
        <end position="282"/>
    </location>
</feature>
<dbReference type="GO" id="GO:0001006">
    <property type="term" value="F:RNA polymerase III type 3 promoter sequence-specific DNA binding"/>
    <property type="evidence" value="ECO:0007669"/>
    <property type="project" value="TreeGrafter"/>
</dbReference>
<evidence type="ECO:0000313" key="8">
    <source>
        <dbReference type="EMBL" id="TCD71353.1"/>
    </source>
</evidence>
<keyword evidence="3" id="KW-0804">Transcription</keyword>
<dbReference type="PROSITE" id="PS51294">
    <property type="entry name" value="HTH_MYB"/>
    <property type="match status" value="2"/>
</dbReference>
<dbReference type="GO" id="GO:0019185">
    <property type="term" value="C:snRNA-activating protein complex"/>
    <property type="evidence" value="ECO:0007669"/>
    <property type="project" value="TreeGrafter"/>
</dbReference>
<dbReference type="PANTHER" id="PTHR46621">
    <property type="entry name" value="SNRNA-ACTIVATING PROTEIN COMPLEX SUBUNIT 4"/>
    <property type="match status" value="1"/>
</dbReference>
<feature type="domain" description="Myb-like" evidence="6">
    <location>
        <begin position="334"/>
        <end position="385"/>
    </location>
</feature>
<dbReference type="InterPro" id="IPR051575">
    <property type="entry name" value="Myb-like_DNA-bd"/>
</dbReference>
<dbReference type="Pfam" id="PF00249">
    <property type="entry name" value="Myb_DNA-binding"/>
    <property type="match status" value="4"/>
</dbReference>
<dbReference type="EMBL" id="RWJN01000007">
    <property type="protein sequence ID" value="TCD71353.1"/>
    <property type="molecule type" value="Genomic_DNA"/>
</dbReference>
<dbReference type="PANTHER" id="PTHR46621:SF1">
    <property type="entry name" value="SNRNA-ACTIVATING PROTEIN COMPLEX SUBUNIT 4"/>
    <property type="match status" value="1"/>
</dbReference>
<gene>
    <name evidence="8" type="ORF">EIP91_011124</name>
</gene>
<dbReference type="InterPro" id="IPR001005">
    <property type="entry name" value="SANT/Myb"/>
</dbReference>
<reference evidence="8 9" key="1">
    <citation type="submission" date="2018-11" db="EMBL/GenBank/DDBJ databases">
        <title>Genome assembly of Steccherinum ochraceum LE-BIN_3174, the white-rot fungus of the Steccherinaceae family (The Residual Polyporoid clade, Polyporales, Basidiomycota).</title>
        <authorList>
            <person name="Fedorova T.V."/>
            <person name="Glazunova O.A."/>
            <person name="Landesman E.O."/>
            <person name="Moiseenko K.V."/>
            <person name="Psurtseva N.V."/>
            <person name="Savinova O.S."/>
            <person name="Shakhova N.V."/>
            <person name="Tyazhelova T.V."/>
            <person name="Vasina D.V."/>
        </authorList>
    </citation>
    <scope>NUCLEOTIDE SEQUENCE [LARGE SCALE GENOMIC DNA]</scope>
    <source>
        <strain evidence="8 9">LE-BIN_3174</strain>
    </source>
</reference>
<dbReference type="InterPro" id="IPR017930">
    <property type="entry name" value="Myb_dom"/>
</dbReference>
<feature type="domain" description="HTH myb-type" evidence="7">
    <location>
        <begin position="283"/>
        <end position="337"/>
    </location>
</feature>
<name>A0A4R0RUU8_9APHY</name>
<evidence type="ECO:0000313" key="9">
    <source>
        <dbReference type="Proteomes" id="UP000292702"/>
    </source>
</evidence>
<protein>
    <submittedName>
        <fullName evidence="8">Uncharacterized protein</fullName>
    </submittedName>
</protein>
<feature type="compositionally biased region" description="Low complexity" evidence="5">
    <location>
        <begin position="569"/>
        <end position="586"/>
    </location>
</feature>
<feature type="compositionally biased region" description="Basic residues" evidence="5">
    <location>
        <begin position="551"/>
        <end position="562"/>
    </location>
</feature>
<dbReference type="GO" id="GO:0042796">
    <property type="term" value="P:snRNA transcription by RNA polymerase III"/>
    <property type="evidence" value="ECO:0007669"/>
    <property type="project" value="TreeGrafter"/>
</dbReference>
<feature type="compositionally biased region" description="Low complexity" evidence="5">
    <location>
        <begin position="392"/>
        <end position="411"/>
    </location>
</feature>
<dbReference type="GO" id="GO:0042795">
    <property type="term" value="P:snRNA transcription by RNA polymerase II"/>
    <property type="evidence" value="ECO:0007669"/>
    <property type="project" value="TreeGrafter"/>
</dbReference>
<keyword evidence="2" id="KW-0238">DNA-binding</keyword>
<evidence type="ECO:0000256" key="4">
    <source>
        <dbReference type="ARBA" id="ARBA00023242"/>
    </source>
</evidence>
<accession>A0A4R0RUU8</accession>
<dbReference type="STRING" id="92696.A0A4R0RUU8"/>
<dbReference type="SMART" id="SM00717">
    <property type="entry name" value="SANT"/>
    <property type="match status" value="5"/>
</dbReference>
<dbReference type="SUPFAM" id="SSF46689">
    <property type="entry name" value="Homeodomain-like"/>
    <property type="match status" value="4"/>
</dbReference>
<feature type="compositionally biased region" description="Polar residues" evidence="5">
    <location>
        <begin position="446"/>
        <end position="467"/>
    </location>
</feature>
<organism evidence="8 9">
    <name type="scientific">Steccherinum ochraceum</name>
    <dbReference type="NCBI Taxonomy" id="92696"/>
    <lineage>
        <taxon>Eukaryota</taxon>
        <taxon>Fungi</taxon>
        <taxon>Dikarya</taxon>
        <taxon>Basidiomycota</taxon>
        <taxon>Agaricomycotina</taxon>
        <taxon>Agaricomycetes</taxon>
        <taxon>Polyporales</taxon>
        <taxon>Steccherinaceae</taxon>
        <taxon>Steccherinum</taxon>
    </lineage>
</organism>
<proteinExistence type="predicted"/>
<dbReference type="PROSITE" id="PS50090">
    <property type="entry name" value="MYB_LIKE"/>
    <property type="match status" value="4"/>
</dbReference>